<dbReference type="SMART" id="SM00409">
    <property type="entry name" value="IG"/>
    <property type="match status" value="3"/>
</dbReference>
<keyword evidence="8" id="KW-1015">Disulfide bond</keyword>
<dbReference type="Pfam" id="PF13895">
    <property type="entry name" value="Ig_2"/>
    <property type="match status" value="1"/>
</dbReference>
<evidence type="ECO:0000256" key="13">
    <source>
        <dbReference type="SAM" id="SignalP"/>
    </source>
</evidence>
<evidence type="ECO:0000256" key="5">
    <source>
        <dbReference type="ARBA" id="ARBA00022737"/>
    </source>
</evidence>
<dbReference type="InterPro" id="IPR036179">
    <property type="entry name" value="Ig-like_dom_sf"/>
</dbReference>
<keyword evidence="10" id="KW-0393">Immunoglobulin domain</keyword>
<dbReference type="Gene3D" id="2.60.40.10">
    <property type="entry name" value="Immunoglobulins"/>
    <property type="match status" value="3"/>
</dbReference>
<feature type="chain" id="PRO_5036462696" description="Ig-like domain-containing protein" evidence="13">
    <location>
        <begin position="21"/>
        <end position="677"/>
    </location>
</feature>
<evidence type="ECO:0000256" key="10">
    <source>
        <dbReference type="ARBA" id="ARBA00023319"/>
    </source>
</evidence>
<dbReference type="Pfam" id="PF13882">
    <property type="entry name" value="Bravo_FIGEY"/>
    <property type="match status" value="1"/>
</dbReference>
<name>A0A8W8N426_MAGGI</name>
<dbReference type="InterPro" id="IPR003599">
    <property type="entry name" value="Ig_sub"/>
</dbReference>
<evidence type="ECO:0000256" key="6">
    <source>
        <dbReference type="ARBA" id="ARBA00022989"/>
    </source>
</evidence>
<protein>
    <recommendedName>
        <fullName evidence="14">Ig-like domain-containing protein</fullName>
    </recommendedName>
</protein>
<dbReference type="InterPro" id="IPR013783">
    <property type="entry name" value="Ig-like_fold"/>
</dbReference>
<dbReference type="SMART" id="SM00408">
    <property type="entry name" value="IGc2"/>
    <property type="match status" value="2"/>
</dbReference>
<feature type="domain" description="Ig-like" evidence="14">
    <location>
        <begin position="328"/>
        <end position="422"/>
    </location>
</feature>
<accession>A0A8W8N426</accession>
<evidence type="ECO:0000256" key="12">
    <source>
        <dbReference type="SAM" id="Phobius"/>
    </source>
</evidence>
<keyword evidence="7 12" id="KW-0472">Membrane</keyword>
<evidence type="ECO:0000256" key="2">
    <source>
        <dbReference type="ARBA" id="ARBA00022475"/>
    </source>
</evidence>
<sequence>MAFHGLALVTIAISICICSCQVINRPPSLHQTFEPSYYIQRDHSTPITIHCKAQNGNITYQWRKDDVAVRNSRQVAVDSKLGTIVFTRIDMSDYGTYQCFASNQYGTALSPPIEVHEARLGSFPADPVSQECTKFQHCLIQCRNRPVCEPESQCRVEWKKGPGTDNNVRVSERVAVDGKGNLHILSVTDEDWDGQQYGCGLWNELTKTFTKGSMTSLSIKDSSQSRIEPLGVYSENTKAFLGQTAELQCIFSGSPIPTIQWKTPELEFIDISNTKKYELADFGRKLLVKNLTINDEGSYTCIANNKVQQQAFLNVTSPPFINPLNKNPQMADTYISAGKNAVFYCDTVSVQGEKPPSPPIWKKNGKDIGANRGVEYSVSADMRELTVLDTEKPSSSRAGSTGSYQCVSSNSEGMIFKDAFLAVLDPIKILIRPENSYLIDRESVISLAVDASTDPALSLQYRWRFRNSNNQTTVLTSNTIPRAWTLSDSNRNLTINAQGLNKDEFFQLIGRYFVEIYHQYDAEFVHIDVVTDIPANVTDPVPTVPQEPPAEANLWFLGIIFGVILLIIVIILICCVLYRNACKSGTYPVDEKEVAAGHDPEKELADSGFHDLSRADEDGHKMDNISLSDDFGKQIESDEDSMGEYGGDLDISKFNEDGSFIGIYADKVTNNSKQSTV</sequence>
<evidence type="ECO:0000256" key="11">
    <source>
        <dbReference type="ARBA" id="ARBA00037847"/>
    </source>
</evidence>
<feature type="signal peptide" evidence="13">
    <location>
        <begin position="1"/>
        <end position="20"/>
    </location>
</feature>
<dbReference type="PANTHER" id="PTHR12231:SF253">
    <property type="entry name" value="DPR-INTERACTING PROTEIN ETA, ISOFORM B-RELATED"/>
    <property type="match status" value="1"/>
</dbReference>
<comment type="subcellular location">
    <subcellularLocation>
        <location evidence="1">Cell membrane</location>
    </subcellularLocation>
    <subcellularLocation>
        <location evidence="11">Endomembrane system</location>
        <topology evidence="11">Single-pass membrane protein</topology>
    </subcellularLocation>
</comment>
<feature type="transmembrane region" description="Helical" evidence="12">
    <location>
        <begin position="554"/>
        <end position="578"/>
    </location>
</feature>
<keyword evidence="2" id="KW-1003">Cell membrane</keyword>
<keyword evidence="4 13" id="KW-0732">Signal</keyword>
<reference evidence="15" key="1">
    <citation type="submission" date="2022-08" db="UniProtKB">
        <authorList>
            <consortium name="EnsemblMetazoa"/>
        </authorList>
    </citation>
    <scope>IDENTIFICATION</scope>
    <source>
        <strain evidence="15">05x7-T-G4-1.051#20</strain>
    </source>
</reference>
<evidence type="ECO:0000256" key="9">
    <source>
        <dbReference type="ARBA" id="ARBA00023180"/>
    </source>
</evidence>
<evidence type="ECO:0000256" key="7">
    <source>
        <dbReference type="ARBA" id="ARBA00023136"/>
    </source>
</evidence>
<keyword evidence="16" id="KW-1185">Reference proteome</keyword>
<feature type="domain" description="Ig-like" evidence="14">
    <location>
        <begin position="27"/>
        <end position="110"/>
    </location>
</feature>
<feature type="domain" description="Ig-like" evidence="14">
    <location>
        <begin position="229"/>
        <end position="314"/>
    </location>
</feature>
<evidence type="ECO:0000313" key="16">
    <source>
        <dbReference type="Proteomes" id="UP000005408"/>
    </source>
</evidence>
<dbReference type="Pfam" id="PF13927">
    <property type="entry name" value="Ig_3"/>
    <property type="match status" value="1"/>
</dbReference>
<dbReference type="Proteomes" id="UP000005408">
    <property type="component" value="Unassembled WGS sequence"/>
</dbReference>
<evidence type="ECO:0000256" key="4">
    <source>
        <dbReference type="ARBA" id="ARBA00022729"/>
    </source>
</evidence>
<keyword evidence="6 12" id="KW-1133">Transmembrane helix</keyword>
<dbReference type="AlphaFoldDB" id="A0A8W8N426"/>
<evidence type="ECO:0000256" key="8">
    <source>
        <dbReference type="ARBA" id="ARBA00023157"/>
    </source>
</evidence>
<evidence type="ECO:0000256" key="1">
    <source>
        <dbReference type="ARBA" id="ARBA00004236"/>
    </source>
</evidence>
<keyword evidence="5" id="KW-0677">Repeat</keyword>
<evidence type="ECO:0000259" key="14">
    <source>
        <dbReference type="PROSITE" id="PS50835"/>
    </source>
</evidence>
<evidence type="ECO:0000313" key="15">
    <source>
        <dbReference type="EnsemblMetazoa" id="G5213.3:cds"/>
    </source>
</evidence>
<dbReference type="EnsemblMetazoa" id="G5213.3">
    <property type="protein sequence ID" value="G5213.3:cds"/>
    <property type="gene ID" value="G5213"/>
</dbReference>
<organism evidence="15 16">
    <name type="scientific">Magallana gigas</name>
    <name type="common">Pacific oyster</name>
    <name type="synonym">Crassostrea gigas</name>
    <dbReference type="NCBI Taxonomy" id="29159"/>
    <lineage>
        <taxon>Eukaryota</taxon>
        <taxon>Metazoa</taxon>
        <taxon>Spiralia</taxon>
        <taxon>Lophotrochozoa</taxon>
        <taxon>Mollusca</taxon>
        <taxon>Bivalvia</taxon>
        <taxon>Autobranchia</taxon>
        <taxon>Pteriomorphia</taxon>
        <taxon>Ostreida</taxon>
        <taxon>Ostreoidea</taxon>
        <taxon>Ostreidae</taxon>
        <taxon>Magallana</taxon>
    </lineage>
</organism>
<dbReference type="InterPro" id="IPR051170">
    <property type="entry name" value="Neural/epithelial_adhesion"/>
</dbReference>
<dbReference type="InterPro" id="IPR026966">
    <property type="entry name" value="Neurofascin/L1/NrCAM_C"/>
</dbReference>
<dbReference type="PROSITE" id="PS50835">
    <property type="entry name" value="IG_LIKE"/>
    <property type="match status" value="3"/>
</dbReference>
<dbReference type="InterPro" id="IPR003598">
    <property type="entry name" value="Ig_sub2"/>
</dbReference>
<evidence type="ECO:0000256" key="3">
    <source>
        <dbReference type="ARBA" id="ARBA00022692"/>
    </source>
</evidence>
<dbReference type="GO" id="GO:0043005">
    <property type="term" value="C:neuron projection"/>
    <property type="evidence" value="ECO:0007669"/>
    <property type="project" value="TreeGrafter"/>
</dbReference>
<keyword evidence="3 12" id="KW-0812">Transmembrane</keyword>
<dbReference type="InterPro" id="IPR007110">
    <property type="entry name" value="Ig-like_dom"/>
</dbReference>
<proteinExistence type="predicted"/>
<dbReference type="SUPFAM" id="SSF48726">
    <property type="entry name" value="Immunoglobulin"/>
    <property type="match status" value="3"/>
</dbReference>
<dbReference type="GO" id="GO:0005886">
    <property type="term" value="C:plasma membrane"/>
    <property type="evidence" value="ECO:0007669"/>
    <property type="project" value="UniProtKB-SubCell"/>
</dbReference>
<keyword evidence="9" id="KW-0325">Glycoprotein</keyword>
<dbReference type="PANTHER" id="PTHR12231">
    <property type="entry name" value="CTX-RELATED TYPE I TRANSMEMBRANE PROTEIN"/>
    <property type="match status" value="1"/>
</dbReference>